<evidence type="ECO:0000313" key="3">
    <source>
        <dbReference type="EMBL" id="MED6185490.1"/>
    </source>
</evidence>
<organism evidence="3 4">
    <name type="scientific">Stylosanthes scabra</name>
    <dbReference type="NCBI Taxonomy" id="79078"/>
    <lineage>
        <taxon>Eukaryota</taxon>
        <taxon>Viridiplantae</taxon>
        <taxon>Streptophyta</taxon>
        <taxon>Embryophyta</taxon>
        <taxon>Tracheophyta</taxon>
        <taxon>Spermatophyta</taxon>
        <taxon>Magnoliopsida</taxon>
        <taxon>eudicotyledons</taxon>
        <taxon>Gunneridae</taxon>
        <taxon>Pentapetalae</taxon>
        <taxon>rosids</taxon>
        <taxon>fabids</taxon>
        <taxon>Fabales</taxon>
        <taxon>Fabaceae</taxon>
        <taxon>Papilionoideae</taxon>
        <taxon>50 kb inversion clade</taxon>
        <taxon>dalbergioids sensu lato</taxon>
        <taxon>Dalbergieae</taxon>
        <taxon>Pterocarpus clade</taxon>
        <taxon>Stylosanthes</taxon>
    </lineage>
</organism>
<sequence>MARQKMKMYVVFCGRRPGLYSNWPECNEQVHRYGGGLYQSFDDPDEARRAWEEYLARHHREEHLIHGATSQTSTTINHYAVPKPHVAGNGSGSTNPSVEASHSPSHKRHLLFILAGLLLIYVAIVRK</sequence>
<keyword evidence="1" id="KW-0472">Membrane</keyword>
<dbReference type="Proteomes" id="UP001341840">
    <property type="component" value="Unassembled WGS sequence"/>
</dbReference>
<keyword evidence="1" id="KW-1133">Transmembrane helix</keyword>
<evidence type="ECO:0000256" key="1">
    <source>
        <dbReference type="SAM" id="Phobius"/>
    </source>
</evidence>
<evidence type="ECO:0000259" key="2">
    <source>
        <dbReference type="Pfam" id="PF01693"/>
    </source>
</evidence>
<name>A0ABU6WI25_9FABA</name>
<protein>
    <recommendedName>
        <fullName evidence="2">Ribonuclease H1 N-terminal domain-containing protein</fullName>
    </recommendedName>
</protein>
<feature type="domain" description="Ribonuclease H1 N-terminal" evidence="2">
    <location>
        <begin position="7"/>
        <end position="49"/>
    </location>
</feature>
<dbReference type="SUPFAM" id="SSF55658">
    <property type="entry name" value="L9 N-domain-like"/>
    <property type="match status" value="1"/>
</dbReference>
<proteinExistence type="predicted"/>
<dbReference type="Pfam" id="PF01693">
    <property type="entry name" value="Cauli_VI"/>
    <property type="match status" value="1"/>
</dbReference>
<evidence type="ECO:0000313" key="4">
    <source>
        <dbReference type="Proteomes" id="UP001341840"/>
    </source>
</evidence>
<gene>
    <name evidence="3" type="ORF">PIB30_057602</name>
</gene>
<keyword evidence="1" id="KW-0812">Transmembrane</keyword>
<dbReference type="InterPro" id="IPR009027">
    <property type="entry name" value="Ribosomal_bL9/RNase_H1_N"/>
</dbReference>
<dbReference type="InterPro" id="IPR011320">
    <property type="entry name" value="RNase_H1_N"/>
</dbReference>
<dbReference type="InterPro" id="IPR037056">
    <property type="entry name" value="RNase_H1_N_sf"/>
</dbReference>
<comment type="caution">
    <text evidence="3">The sequence shown here is derived from an EMBL/GenBank/DDBJ whole genome shotgun (WGS) entry which is preliminary data.</text>
</comment>
<dbReference type="Gene3D" id="3.40.970.10">
    <property type="entry name" value="Ribonuclease H1, N-terminal domain"/>
    <property type="match status" value="1"/>
</dbReference>
<feature type="transmembrane region" description="Helical" evidence="1">
    <location>
        <begin position="109"/>
        <end position="125"/>
    </location>
</feature>
<dbReference type="EMBL" id="JASCZI010181716">
    <property type="protein sequence ID" value="MED6185490.1"/>
    <property type="molecule type" value="Genomic_DNA"/>
</dbReference>
<accession>A0ABU6WI25</accession>
<reference evidence="3 4" key="1">
    <citation type="journal article" date="2023" name="Plants (Basel)">
        <title>Bridging the Gap: Combining Genomics and Transcriptomics Approaches to Understand Stylosanthes scabra, an Orphan Legume from the Brazilian Caatinga.</title>
        <authorList>
            <person name="Ferreira-Neto J.R.C."/>
            <person name="da Silva M.D."/>
            <person name="Binneck E."/>
            <person name="de Melo N.F."/>
            <person name="da Silva R.H."/>
            <person name="de Melo A.L.T.M."/>
            <person name="Pandolfi V."/>
            <person name="Bustamante F.O."/>
            <person name="Brasileiro-Vidal A.C."/>
            <person name="Benko-Iseppon A.M."/>
        </authorList>
    </citation>
    <scope>NUCLEOTIDE SEQUENCE [LARGE SCALE GENOMIC DNA]</scope>
    <source>
        <tissue evidence="3">Leaves</tissue>
    </source>
</reference>
<keyword evidence="4" id="KW-1185">Reference proteome</keyword>